<evidence type="ECO:0000313" key="1">
    <source>
        <dbReference type="EMBL" id="KAF0706937.1"/>
    </source>
</evidence>
<organism evidence="1 2">
    <name type="scientific">Aphis craccivora</name>
    <name type="common">Cowpea aphid</name>
    <dbReference type="NCBI Taxonomy" id="307492"/>
    <lineage>
        <taxon>Eukaryota</taxon>
        <taxon>Metazoa</taxon>
        <taxon>Ecdysozoa</taxon>
        <taxon>Arthropoda</taxon>
        <taxon>Hexapoda</taxon>
        <taxon>Insecta</taxon>
        <taxon>Pterygota</taxon>
        <taxon>Neoptera</taxon>
        <taxon>Paraneoptera</taxon>
        <taxon>Hemiptera</taxon>
        <taxon>Sternorrhyncha</taxon>
        <taxon>Aphidomorpha</taxon>
        <taxon>Aphidoidea</taxon>
        <taxon>Aphididae</taxon>
        <taxon>Aphidini</taxon>
        <taxon>Aphis</taxon>
        <taxon>Aphis</taxon>
    </lineage>
</organism>
<keyword evidence="2" id="KW-1185">Reference proteome</keyword>
<dbReference type="AlphaFoldDB" id="A0A6G0VUD0"/>
<proteinExistence type="predicted"/>
<dbReference type="EMBL" id="VUJU01012720">
    <property type="protein sequence ID" value="KAF0706937.1"/>
    <property type="molecule type" value="Genomic_DNA"/>
</dbReference>
<evidence type="ECO:0000313" key="2">
    <source>
        <dbReference type="Proteomes" id="UP000478052"/>
    </source>
</evidence>
<accession>A0A6G0VUD0</accession>
<dbReference type="Proteomes" id="UP000478052">
    <property type="component" value="Unassembled WGS sequence"/>
</dbReference>
<evidence type="ECO:0008006" key="3">
    <source>
        <dbReference type="Google" id="ProtNLM"/>
    </source>
</evidence>
<dbReference type="PANTHER" id="PTHR33053:SF9">
    <property type="entry name" value="AGAP000105-PA"/>
    <property type="match status" value="1"/>
</dbReference>
<dbReference type="PANTHER" id="PTHR33053">
    <property type="entry name" value="PROTEIN, PUTATIVE-RELATED"/>
    <property type="match status" value="1"/>
</dbReference>
<gene>
    <name evidence="1" type="ORF">FWK35_00036977</name>
</gene>
<name>A0A6G0VUD0_APHCR</name>
<sequence>MDDNWPNIHLSKATRYRSRKRAAVEASSLFTSSSSSNNDNYNANQTLPILSLPLNIPPLSNPTPNPNVEMHNCSINPLPSNEDNILNTDNYDSFTENTSSDEYEFVSKVVESSSDVGLELVIARWSIRHNITHLALDDLLKSISLFPQFKGLPKDSRTLLRTPTTTLVKEISGGIYHHFGLKNEIEQLFKVYDNGSLPSSLMLVVGIDGLPLSKNPPSQLWPCLGYFSNLGKSRDVFIIGVYYGQLKPQNSKEFLLDLVNDLSFFYKTGIVYNNINIKVQLKALICDTPAKSFALNVKGHTGKHSCNRCYTVGRYGNNRVFFPDLCSTLRTRESFISYSDLNFHCNKTILSDIPDLVSGIPFDYMHCILIGVTKKLLMFWTGGIKPHSQNLPKFLISAIDLKLNELGLYIPQDFQRGPKENSRKHPLQDASRWKATELRQCLLYTGMVVFHNILEKKVYNHFIVLCVAIRIMSTDNIPEEYILFAKKILICFVSQFAEIYGNTFMSHNIHIMLHLADDVQTFGSLNNFSAFPFESFMQPLKKKKKVV</sequence>
<comment type="caution">
    <text evidence="1">The sequence shown here is derived from an EMBL/GenBank/DDBJ whole genome shotgun (WGS) entry which is preliminary data.</text>
</comment>
<reference evidence="1 2" key="1">
    <citation type="submission" date="2019-08" db="EMBL/GenBank/DDBJ databases">
        <title>Whole genome of Aphis craccivora.</title>
        <authorList>
            <person name="Voronova N.V."/>
            <person name="Shulinski R.S."/>
            <person name="Bandarenka Y.V."/>
            <person name="Zhorov D.G."/>
            <person name="Warner D."/>
        </authorList>
    </citation>
    <scope>NUCLEOTIDE SEQUENCE [LARGE SCALE GENOMIC DNA]</scope>
    <source>
        <strain evidence="1">180601</strain>
        <tissue evidence="1">Whole Body</tissue>
    </source>
</reference>
<protein>
    <recommendedName>
        <fullName evidence="3">Transposase domain-containing protein</fullName>
    </recommendedName>
</protein>
<dbReference type="OrthoDB" id="6627488at2759"/>